<dbReference type="RefSeq" id="WP_133753795.1">
    <property type="nucleotide sequence ID" value="NZ_SOAW01000001.1"/>
</dbReference>
<sequence>MAKANHYIRVRWIHEYEELPVELYSELDSQGWELRKVEVFAGGRSQAADAYGGAGDTRLGGEPVLPIDEIALDPQFKPEFVDRREFEDAWRCARRSVARWAS</sequence>
<gene>
    <name evidence="2" type="ORF">CLV29_0858</name>
</gene>
<dbReference type="InterPro" id="IPR049248">
    <property type="entry name" value="DUF6881"/>
</dbReference>
<reference evidence="2 3" key="1">
    <citation type="submission" date="2019-03" db="EMBL/GenBank/DDBJ databases">
        <title>Genomic Encyclopedia of Archaeal and Bacterial Type Strains, Phase II (KMG-II): from individual species to whole genera.</title>
        <authorList>
            <person name="Goeker M."/>
        </authorList>
    </citation>
    <scope>NUCLEOTIDE SEQUENCE [LARGE SCALE GENOMIC DNA]</scope>
    <source>
        <strain evidence="2 3">DSM 24323</strain>
    </source>
</reference>
<dbReference type="EMBL" id="SOAW01000001">
    <property type="protein sequence ID" value="TDT33253.1"/>
    <property type="molecule type" value="Genomic_DNA"/>
</dbReference>
<evidence type="ECO:0000259" key="1">
    <source>
        <dbReference type="Pfam" id="PF21812"/>
    </source>
</evidence>
<accession>A0A4R7J9R6</accession>
<keyword evidence="3" id="KW-1185">Reference proteome</keyword>
<name>A0A4R7J9R6_9ACTN</name>
<dbReference type="Proteomes" id="UP000295371">
    <property type="component" value="Unassembled WGS sequence"/>
</dbReference>
<comment type="caution">
    <text evidence="2">The sequence shown here is derived from an EMBL/GenBank/DDBJ whole genome shotgun (WGS) entry which is preliminary data.</text>
</comment>
<evidence type="ECO:0000313" key="2">
    <source>
        <dbReference type="EMBL" id="TDT33253.1"/>
    </source>
</evidence>
<dbReference type="OrthoDB" id="288554at2"/>
<dbReference type="AlphaFoldDB" id="A0A4R7J9R6"/>
<protein>
    <recommendedName>
        <fullName evidence="1">DUF6881 domain-containing protein</fullName>
    </recommendedName>
</protein>
<proteinExistence type="predicted"/>
<organism evidence="2 3">
    <name type="scientific">Naumannella halotolerans</name>
    <dbReference type="NCBI Taxonomy" id="993414"/>
    <lineage>
        <taxon>Bacteria</taxon>
        <taxon>Bacillati</taxon>
        <taxon>Actinomycetota</taxon>
        <taxon>Actinomycetes</taxon>
        <taxon>Propionibacteriales</taxon>
        <taxon>Propionibacteriaceae</taxon>
        <taxon>Naumannella</taxon>
    </lineage>
</organism>
<dbReference type="Pfam" id="PF21812">
    <property type="entry name" value="DUF6881"/>
    <property type="match status" value="1"/>
</dbReference>
<feature type="domain" description="DUF6881" evidence="1">
    <location>
        <begin position="6"/>
        <end position="94"/>
    </location>
</feature>
<evidence type="ECO:0000313" key="3">
    <source>
        <dbReference type="Proteomes" id="UP000295371"/>
    </source>
</evidence>